<organism evidence="1 2">
    <name type="scientific">Lipomyces kononenkoae</name>
    <name type="common">Yeast</name>
    <dbReference type="NCBI Taxonomy" id="34357"/>
    <lineage>
        <taxon>Eukaryota</taxon>
        <taxon>Fungi</taxon>
        <taxon>Dikarya</taxon>
        <taxon>Ascomycota</taxon>
        <taxon>Saccharomycotina</taxon>
        <taxon>Lipomycetes</taxon>
        <taxon>Lipomycetales</taxon>
        <taxon>Lipomycetaceae</taxon>
        <taxon>Lipomyces</taxon>
    </lineage>
</organism>
<dbReference type="Proteomes" id="UP001433508">
    <property type="component" value="Unassembled WGS sequence"/>
</dbReference>
<proteinExistence type="predicted"/>
<gene>
    <name evidence="1" type="ORF">V1525DRAFT_413453</name>
</gene>
<name>A0ACC3SRQ8_LIPKO</name>
<evidence type="ECO:0000313" key="1">
    <source>
        <dbReference type="EMBL" id="KAK9234318.1"/>
    </source>
</evidence>
<protein>
    <submittedName>
        <fullName evidence="1">Uncharacterized protein</fullName>
    </submittedName>
</protein>
<accession>A0ACC3SRQ8</accession>
<comment type="caution">
    <text evidence="1">The sequence shown here is derived from an EMBL/GenBank/DDBJ whole genome shotgun (WGS) entry which is preliminary data.</text>
</comment>
<keyword evidence="2" id="KW-1185">Reference proteome</keyword>
<reference evidence="2" key="1">
    <citation type="journal article" date="2024" name="Front. Bioeng. Biotechnol.">
        <title>Genome-scale model development and genomic sequencing of the oleaginous clade Lipomyces.</title>
        <authorList>
            <person name="Czajka J.J."/>
            <person name="Han Y."/>
            <person name="Kim J."/>
            <person name="Mondo S.J."/>
            <person name="Hofstad B.A."/>
            <person name="Robles A."/>
            <person name="Haridas S."/>
            <person name="Riley R."/>
            <person name="LaButti K."/>
            <person name="Pangilinan J."/>
            <person name="Andreopoulos W."/>
            <person name="Lipzen A."/>
            <person name="Yan J."/>
            <person name="Wang M."/>
            <person name="Ng V."/>
            <person name="Grigoriev I.V."/>
            <person name="Spatafora J.W."/>
            <person name="Magnuson J.K."/>
            <person name="Baker S.E."/>
            <person name="Pomraning K.R."/>
        </authorList>
    </citation>
    <scope>NUCLEOTIDE SEQUENCE [LARGE SCALE GENOMIC DNA]</scope>
    <source>
        <strain evidence="2">CBS 7786</strain>
    </source>
</reference>
<evidence type="ECO:0000313" key="2">
    <source>
        <dbReference type="Proteomes" id="UP001433508"/>
    </source>
</evidence>
<sequence>MQYLTPLHISTYVLLVFASGHTLGLCLPHDYTPAANAVLASMKTVHFDFNGSDCTFYGFYTGFGLMVTVFMLFSAFLTWLLAEAKASDRAVLKPIAWALLLAYLPMTGLSWMYFFVFPGVFSTVITGLIGWGCWTKY</sequence>
<dbReference type="EMBL" id="MU971488">
    <property type="protein sequence ID" value="KAK9234318.1"/>
    <property type="molecule type" value="Genomic_DNA"/>
</dbReference>